<dbReference type="RefSeq" id="WP_284332879.1">
    <property type="nucleotide sequence ID" value="NZ_BSOA01000034.1"/>
</dbReference>
<keyword evidence="3" id="KW-1185">Reference proteome</keyword>
<dbReference type="Pfam" id="PF00534">
    <property type="entry name" value="Glycos_transf_1"/>
    <property type="match status" value="1"/>
</dbReference>
<proteinExistence type="predicted"/>
<name>A0ABQ5XCS6_9GAMM</name>
<sequence>MRIALLSPLPPVQNGIADYAGHWRAALEARGVEVLTPLASASVDAALAKFDWRKVDVVHAELGGGRSREFLLLEALSKQQPSLPLSATVHDPERLIWRAPQGLAWHRLPRPLPQVAALLGDHRTLARERALAKALHTLVTLTDTGRTTLCERMRLPPERVKVIPHGNASLDFVPPPAEGPLRLLYFGFLYPGKGIEDLLDGLSRCFATAPGLRDQLQLTLAGGSKPQLAFGGDRDYLAELRSRVNRLGLHDAINWRLDLASSDIPTLLQAHHALVLPYRDSRKLALLGRMRGTSGALSWANACGRGALVSDARALAEEVAHGNGVTFPQGNVEALAARLIELARDPQRCRQWAQSAARIGQARRWDAVASQFQAHFESLCRGGMRHAYS</sequence>
<protein>
    <submittedName>
        <fullName evidence="2">Biofilm formation protein PslF</fullName>
    </submittedName>
</protein>
<dbReference type="Proteomes" id="UP001156627">
    <property type="component" value="Unassembled WGS sequence"/>
</dbReference>
<dbReference type="InterPro" id="IPR001296">
    <property type="entry name" value="Glyco_trans_1"/>
</dbReference>
<evidence type="ECO:0000313" key="3">
    <source>
        <dbReference type="Proteomes" id="UP001156627"/>
    </source>
</evidence>
<accession>A0ABQ5XCS6</accession>
<dbReference type="SUPFAM" id="SSF53756">
    <property type="entry name" value="UDP-Glycosyltransferase/glycogen phosphorylase"/>
    <property type="match status" value="1"/>
</dbReference>
<dbReference type="Gene3D" id="3.40.50.2000">
    <property type="entry name" value="Glycogen Phosphorylase B"/>
    <property type="match status" value="2"/>
</dbReference>
<reference evidence="3" key="1">
    <citation type="journal article" date="2019" name="Int. J. Syst. Evol. Microbiol.">
        <title>The Global Catalogue of Microorganisms (GCM) 10K type strain sequencing project: providing services to taxonomists for standard genome sequencing and annotation.</title>
        <authorList>
            <consortium name="The Broad Institute Genomics Platform"/>
            <consortium name="The Broad Institute Genome Sequencing Center for Infectious Disease"/>
            <person name="Wu L."/>
            <person name="Ma J."/>
        </authorList>
    </citation>
    <scope>NUCLEOTIDE SEQUENCE [LARGE SCALE GENOMIC DNA]</scope>
    <source>
        <strain evidence="3">NBRC 111981</strain>
    </source>
</reference>
<dbReference type="PANTHER" id="PTHR12526">
    <property type="entry name" value="GLYCOSYLTRANSFERASE"/>
    <property type="match status" value="1"/>
</dbReference>
<organism evidence="2 3">
    <name type="scientific">Dyella flagellata</name>
    <dbReference type="NCBI Taxonomy" id="1867833"/>
    <lineage>
        <taxon>Bacteria</taxon>
        <taxon>Pseudomonadati</taxon>
        <taxon>Pseudomonadota</taxon>
        <taxon>Gammaproteobacteria</taxon>
        <taxon>Lysobacterales</taxon>
        <taxon>Rhodanobacteraceae</taxon>
        <taxon>Dyella</taxon>
    </lineage>
</organism>
<feature type="domain" description="Glycosyl transferase family 1" evidence="1">
    <location>
        <begin position="175"/>
        <end position="357"/>
    </location>
</feature>
<dbReference type="PANTHER" id="PTHR12526:SF638">
    <property type="entry name" value="SPORE COAT PROTEIN SA"/>
    <property type="match status" value="1"/>
</dbReference>
<evidence type="ECO:0000313" key="2">
    <source>
        <dbReference type="EMBL" id="GLQ89448.1"/>
    </source>
</evidence>
<evidence type="ECO:0000259" key="1">
    <source>
        <dbReference type="Pfam" id="PF00534"/>
    </source>
</evidence>
<gene>
    <name evidence="2" type="primary">pslF</name>
    <name evidence="2" type="ORF">GCM10007898_30210</name>
</gene>
<comment type="caution">
    <text evidence="2">The sequence shown here is derived from an EMBL/GenBank/DDBJ whole genome shotgun (WGS) entry which is preliminary data.</text>
</comment>
<dbReference type="EMBL" id="BSOA01000034">
    <property type="protein sequence ID" value="GLQ89448.1"/>
    <property type="molecule type" value="Genomic_DNA"/>
</dbReference>